<dbReference type="AlphaFoldDB" id="A0A835Y2X3"/>
<dbReference type="Pfam" id="PF07714">
    <property type="entry name" value="PK_Tyr_Ser-Thr"/>
    <property type="match status" value="1"/>
</dbReference>
<dbReference type="InterPro" id="IPR008271">
    <property type="entry name" value="Ser/Thr_kinase_AS"/>
</dbReference>
<sequence>MLGPWATLAFERLVLVDMQAGDQQVQQQQQSLFGAEIMAPVSPAATPGAHVTLREVALVLGVCPPASLLLPYLAMVAAPADGTQAGMFDLRTAQPGCVNATRWPDGSVVPPCQRCWGYTLKVLDGAAVTPVAGDEAEGLWDAGYTFRLNNMTALCQYVAGRDQVMLPSEVSGRGWEWFEEFTRDVDSARAATSAEVQRPTSTGDTSTPPAGPCNSSTSSCDGMVAGSASIPVGIVAGVAAGGAIACCALALVAGLWLRRRKAARARAAQGSSAAGPSSFLSSMSKPSYLLAFAQGAKRKAEKRSTTDLHVTQSSSFLLATGGSSPFLRANTGPATAEDDPASALGGAAALGPSALTATDTPMAERHGGGCRGEEGDEEGGLQEVVVEQPTSPHTWQAPTHVVILMPGEDSEPDNATSGGRPAGPAPGDPSSECRPEHGTAHLSRQLTVQLQPLVLGHGVLGRVYAGEADGQAVAVKLLPESLGDLSSAAAVQQELEVLARCTHPCVVRVLAACTKPPRPCIVMERMETSLDGLLYGRPDTLLPLPVVVHIALEVARGLEYLHPTVLHGDLKPGNVLISNPDSATPDVKITDAGLSQARREATLQTGHPDPGTAAYLAPESFKPVDEVVTCKTDIYSWGVLVWEALAGVQPWLGLTSANIALYVHEYDARLPMPPHGTRGEDSSRWPGMMVRLLTECWDKDPLRRPAAAELVRRLLVIQQALRHSLSSSAAAPGSGRPPSSSAPADQTPSGELAQAMPSASDQQRDMGTEWDPRAGPAMRTPSGDGGHSSRITASLGTGSGLGSGVGSGWGSGLGSGSGDQYLDSDVIPKLGPTDAGPNASEAWAQPGPTTTGGGGGPAGQGLQAPAAVERASRRQMGGLLGRSVPHALLCSTARGTPWASPIPEEDELDLWEGESELDIEMAPRSDTQ</sequence>
<dbReference type="PANTHER" id="PTHR44329">
    <property type="entry name" value="SERINE/THREONINE-PROTEIN KINASE TNNI3K-RELATED"/>
    <property type="match status" value="1"/>
</dbReference>
<accession>A0A835Y2X3</accession>
<dbReference type="Gene3D" id="3.30.200.20">
    <property type="entry name" value="Phosphorylase Kinase, domain 1"/>
    <property type="match status" value="1"/>
</dbReference>
<feature type="compositionally biased region" description="Polar residues" evidence="1">
    <location>
        <begin position="194"/>
        <end position="218"/>
    </location>
</feature>
<dbReference type="SUPFAM" id="SSF56112">
    <property type="entry name" value="Protein kinase-like (PK-like)"/>
    <property type="match status" value="1"/>
</dbReference>
<dbReference type="InterPro" id="IPR000719">
    <property type="entry name" value="Prot_kinase_dom"/>
</dbReference>
<gene>
    <name evidence="3" type="ORF">HYH03_010152</name>
</gene>
<dbReference type="EMBL" id="JAEHOE010000052">
    <property type="protein sequence ID" value="KAG2491585.1"/>
    <property type="molecule type" value="Genomic_DNA"/>
</dbReference>
<feature type="region of interest" description="Disordered" evidence="1">
    <location>
        <begin position="820"/>
        <end position="879"/>
    </location>
</feature>
<evidence type="ECO:0000256" key="1">
    <source>
        <dbReference type="SAM" id="MobiDB-lite"/>
    </source>
</evidence>
<dbReference type="OrthoDB" id="536504at2759"/>
<proteinExistence type="predicted"/>
<feature type="compositionally biased region" description="Basic and acidic residues" evidence="1">
    <location>
        <begin position="762"/>
        <end position="772"/>
    </location>
</feature>
<organism evidence="3 4">
    <name type="scientific">Edaphochlamys debaryana</name>
    <dbReference type="NCBI Taxonomy" id="47281"/>
    <lineage>
        <taxon>Eukaryota</taxon>
        <taxon>Viridiplantae</taxon>
        <taxon>Chlorophyta</taxon>
        <taxon>core chlorophytes</taxon>
        <taxon>Chlorophyceae</taxon>
        <taxon>CS clade</taxon>
        <taxon>Chlamydomonadales</taxon>
        <taxon>Chlamydomonadales incertae sedis</taxon>
        <taxon>Edaphochlamys</taxon>
    </lineage>
</organism>
<name>A0A835Y2X3_9CHLO</name>
<evidence type="ECO:0000313" key="4">
    <source>
        <dbReference type="Proteomes" id="UP000612055"/>
    </source>
</evidence>
<feature type="region of interest" description="Disordered" evidence="1">
    <location>
        <begin position="328"/>
        <end position="347"/>
    </location>
</feature>
<dbReference type="GO" id="GO:0004674">
    <property type="term" value="F:protein serine/threonine kinase activity"/>
    <property type="evidence" value="ECO:0007669"/>
    <property type="project" value="TreeGrafter"/>
</dbReference>
<dbReference type="InterPro" id="IPR051681">
    <property type="entry name" value="Ser/Thr_Kinases-Pseudokinases"/>
</dbReference>
<evidence type="ECO:0000259" key="2">
    <source>
        <dbReference type="PROSITE" id="PS50011"/>
    </source>
</evidence>
<reference evidence="3" key="1">
    <citation type="journal article" date="2020" name="bioRxiv">
        <title>Comparative genomics of Chlamydomonas.</title>
        <authorList>
            <person name="Craig R.J."/>
            <person name="Hasan A.R."/>
            <person name="Ness R.W."/>
            <person name="Keightley P.D."/>
        </authorList>
    </citation>
    <scope>NUCLEOTIDE SEQUENCE</scope>
    <source>
        <strain evidence="3">CCAP 11/70</strain>
    </source>
</reference>
<dbReference type="Proteomes" id="UP000612055">
    <property type="component" value="Unassembled WGS sequence"/>
</dbReference>
<feature type="compositionally biased region" description="Basic and acidic residues" evidence="1">
    <location>
        <begin position="362"/>
        <end position="373"/>
    </location>
</feature>
<protein>
    <recommendedName>
        <fullName evidence="2">Protein kinase domain-containing protein</fullName>
    </recommendedName>
</protein>
<dbReference type="SMART" id="SM00220">
    <property type="entry name" value="S_TKc"/>
    <property type="match status" value="1"/>
</dbReference>
<dbReference type="GO" id="GO:0005524">
    <property type="term" value="F:ATP binding"/>
    <property type="evidence" value="ECO:0007669"/>
    <property type="project" value="InterPro"/>
</dbReference>
<evidence type="ECO:0000313" key="3">
    <source>
        <dbReference type="EMBL" id="KAG2491585.1"/>
    </source>
</evidence>
<dbReference type="PROSITE" id="PS50011">
    <property type="entry name" value="PROTEIN_KINASE_DOM"/>
    <property type="match status" value="1"/>
</dbReference>
<dbReference type="InterPro" id="IPR011009">
    <property type="entry name" value="Kinase-like_dom_sf"/>
</dbReference>
<feature type="domain" description="Protein kinase" evidence="2">
    <location>
        <begin position="449"/>
        <end position="716"/>
    </location>
</feature>
<feature type="compositionally biased region" description="Low complexity" evidence="1">
    <location>
        <begin position="726"/>
        <end position="744"/>
    </location>
</feature>
<feature type="region of interest" description="Disordered" evidence="1">
    <location>
        <begin position="189"/>
        <end position="218"/>
    </location>
</feature>
<comment type="caution">
    <text evidence="3">The sequence shown here is derived from an EMBL/GenBank/DDBJ whole genome shotgun (WGS) entry which is preliminary data.</text>
</comment>
<feature type="compositionally biased region" description="Gly residues" evidence="1">
    <location>
        <begin position="850"/>
        <end position="859"/>
    </location>
</feature>
<keyword evidence="4" id="KW-1185">Reference proteome</keyword>
<dbReference type="Gene3D" id="1.10.510.10">
    <property type="entry name" value="Transferase(Phosphotransferase) domain 1"/>
    <property type="match status" value="1"/>
</dbReference>
<dbReference type="PANTHER" id="PTHR44329:SF214">
    <property type="entry name" value="PROTEIN KINASE DOMAIN-CONTAINING PROTEIN"/>
    <property type="match status" value="1"/>
</dbReference>
<feature type="region of interest" description="Disordered" evidence="1">
    <location>
        <begin position="406"/>
        <end position="437"/>
    </location>
</feature>
<dbReference type="PROSITE" id="PS00108">
    <property type="entry name" value="PROTEIN_KINASE_ST"/>
    <property type="match status" value="1"/>
</dbReference>
<feature type="region of interest" description="Disordered" evidence="1">
    <location>
        <begin position="726"/>
        <end position="799"/>
    </location>
</feature>
<dbReference type="InterPro" id="IPR001245">
    <property type="entry name" value="Ser-Thr/Tyr_kinase_cat_dom"/>
</dbReference>
<feature type="region of interest" description="Disordered" evidence="1">
    <location>
        <begin position="358"/>
        <end position="379"/>
    </location>
</feature>